<evidence type="ECO:0000256" key="5">
    <source>
        <dbReference type="PROSITE-ProRule" id="PRU00125"/>
    </source>
</evidence>
<evidence type="ECO:0000256" key="2">
    <source>
        <dbReference type="ARBA" id="ARBA00022737"/>
    </source>
</evidence>
<dbReference type="PANTHER" id="PTHR24207:SF2">
    <property type="entry name" value="ZYX102 PROTEIN"/>
    <property type="match status" value="1"/>
</dbReference>
<dbReference type="InParanoid" id="A0A151GXI2"/>
<proteinExistence type="predicted"/>
<evidence type="ECO:0000259" key="7">
    <source>
        <dbReference type="PROSITE" id="PS50023"/>
    </source>
</evidence>
<dbReference type="GO" id="GO:0030695">
    <property type="term" value="F:GTPase regulator activity"/>
    <property type="evidence" value="ECO:0007669"/>
    <property type="project" value="UniProtKB-ARBA"/>
</dbReference>
<dbReference type="CDD" id="cd09397">
    <property type="entry name" value="LIM1_UF1"/>
    <property type="match status" value="1"/>
</dbReference>
<evidence type="ECO:0000313" key="9">
    <source>
        <dbReference type="Proteomes" id="UP000076580"/>
    </source>
</evidence>
<protein>
    <recommendedName>
        <fullName evidence="7">LIM zinc-binding domain-containing protein</fullName>
    </recommendedName>
</protein>
<feature type="compositionally biased region" description="Basic and acidic residues" evidence="6">
    <location>
        <begin position="256"/>
        <end position="273"/>
    </location>
</feature>
<dbReference type="AlphaFoldDB" id="A0A151GXI2"/>
<dbReference type="GO" id="GO:0046872">
    <property type="term" value="F:metal ion binding"/>
    <property type="evidence" value="ECO:0007669"/>
    <property type="project" value="UniProtKB-KW"/>
</dbReference>
<evidence type="ECO:0000256" key="6">
    <source>
        <dbReference type="SAM" id="MobiDB-lite"/>
    </source>
</evidence>
<evidence type="ECO:0000256" key="1">
    <source>
        <dbReference type="ARBA" id="ARBA00022723"/>
    </source>
</evidence>
<dbReference type="CDD" id="cd08368">
    <property type="entry name" value="LIM"/>
    <property type="match status" value="1"/>
</dbReference>
<feature type="region of interest" description="Disordered" evidence="6">
    <location>
        <begin position="389"/>
        <end position="455"/>
    </location>
</feature>
<keyword evidence="3 5" id="KW-0862">Zinc</keyword>
<dbReference type="RefSeq" id="XP_040661160.1">
    <property type="nucleotide sequence ID" value="XM_040800277.1"/>
</dbReference>
<keyword evidence="4 5" id="KW-0440">LIM domain</keyword>
<feature type="compositionally biased region" description="Basic and acidic residues" evidence="6">
    <location>
        <begin position="443"/>
        <end position="455"/>
    </location>
</feature>
<keyword evidence="2" id="KW-0677">Repeat</keyword>
<gene>
    <name evidence="8" type="ORF">DCS_02952</name>
</gene>
<dbReference type="FunFam" id="2.10.110.10:FF:000105">
    <property type="entry name" value="Similar to LIM domain-containing protein"/>
    <property type="match status" value="1"/>
</dbReference>
<keyword evidence="1 5" id="KW-0479">Metal-binding</keyword>
<dbReference type="STRING" id="98403.A0A151GXI2"/>
<dbReference type="PANTHER" id="PTHR24207">
    <property type="entry name" value="ZYX102 PROTEIN"/>
    <property type="match status" value="1"/>
</dbReference>
<dbReference type="InterPro" id="IPR001781">
    <property type="entry name" value="Znf_LIM"/>
</dbReference>
<accession>A0A151GXI2</accession>
<sequence>MALPRESTFLPTIKCSICGHQVEISRMGDHLCGMPTDETSSPSDAYAKFDIQFSEAPNDRYHRTSPLVGTDAASDRTFLHGGPPTARKPSLASRPVSPISADGSYSPIARDDDYFAPSPIHSPNLGGYGGFGTQFRKASGSQGGQAAGGYVNRTNATTSDFVDGSYRPEPARNAFPARKDSLAAHDGPSGWGHARTKSRPEASPSRRAEATPPQPPRKDGYGGFGRPSNASDRYEHKTAASLGTSPPGSSHGPAARNDRSRSPGRRLLPDTSRRPPPPTSLLAKHVPKNSGTVDLAAEFGVGNPYHTPSNSTSSGYSASSQPSQPSSRTSPALSAQSYRTNGGRDGDERWAEVSRPNVHRSAEAAHAPRHAPLPFADARVDPAIQPGLDQKLLPLTPNSASAQREHEYTLPRTRYGTSPNREADYMLSRRRDESASPARHQNRSRDQTRAPSRGDCKGCGQAIYGKSVSSADGRLTGKYHKACFVCTSCSEPFASAEFYVLDDRPYCELHYHRINGSLCGGCGRGIEGQYLEDEERIKYHVGCFQCLDCGRSLSDGYYDVDGRSYCERDANRRAAQASSDGRSPSPPRADDGSARAKGGQHRGIPPLPYGGLAGPGGSETSKKPALSKRMTRFGKM</sequence>
<dbReference type="Gene3D" id="2.10.110.10">
    <property type="entry name" value="Cysteine Rich Protein"/>
    <property type="match status" value="2"/>
</dbReference>
<feature type="domain" description="LIM zinc-binding" evidence="7">
    <location>
        <begin position="454"/>
        <end position="517"/>
    </location>
</feature>
<reference evidence="8 9" key="1">
    <citation type="journal article" date="2016" name="Sci. Rep.">
        <title>Insights into Adaptations to a Near-Obligate Nematode Endoparasitic Lifestyle from the Finished Genome of Drechmeria coniospora.</title>
        <authorList>
            <person name="Zhang L."/>
            <person name="Zhou Z."/>
            <person name="Guo Q."/>
            <person name="Fokkens L."/>
            <person name="Miskei M."/>
            <person name="Pocsi I."/>
            <person name="Zhang W."/>
            <person name="Chen M."/>
            <person name="Wang L."/>
            <person name="Sun Y."/>
            <person name="Donzelli B.G."/>
            <person name="Gibson D.M."/>
            <person name="Nelson D.R."/>
            <person name="Luo J.G."/>
            <person name="Rep M."/>
            <person name="Liu H."/>
            <person name="Yang S."/>
            <person name="Wang J."/>
            <person name="Krasnoff S.B."/>
            <person name="Xu Y."/>
            <person name="Molnar I."/>
            <person name="Lin M."/>
        </authorList>
    </citation>
    <scope>NUCLEOTIDE SEQUENCE [LARGE SCALE GENOMIC DNA]</scope>
    <source>
        <strain evidence="8 9">ARSEF 6962</strain>
    </source>
</reference>
<dbReference type="PROSITE" id="PS50023">
    <property type="entry name" value="LIM_DOMAIN_2"/>
    <property type="match status" value="2"/>
</dbReference>
<organism evidence="8 9">
    <name type="scientific">Drechmeria coniospora</name>
    <name type="common">Nematophagous fungus</name>
    <name type="synonym">Meria coniospora</name>
    <dbReference type="NCBI Taxonomy" id="98403"/>
    <lineage>
        <taxon>Eukaryota</taxon>
        <taxon>Fungi</taxon>
        <taxon>Dikarya</taxon>
        <taxon>Ascomycota</taxon>
        <taxon>Pezizomycotina</taxon>
        <taxon>Sordariomycetes</taxon>
        <taxon>Hypocreomycetidae</taxon>
        <taxon>Hypocreales</taxon>
        <taxon>Ophiocordycipitaceae</taxon>
        <taxon>Drechmeria</taxon>
    </lineage>
</organism>
<evidence type="ECO:0000256" key="3">
    <source>
        <dbReference type="ARBA" id="ARBA00022833"/>
    </source>
</evidence>
<feature type="domain" description="LIM zinc-binding" evidence="7">
    <location>
        <begin position="518"/>
        <end position="576"/>
    </location>
</feature>
<evidence type="ECO:0000256" key="4">
    <source>
        <dbReference type="ARBA" id="ARBA00023038"/>
    </source>
</evidence>
<feature type="compositionally biased region" description="Basic and acidic residues" evidence="6">
    <location>
        <begin position="198"/>
        <end position="209"/>
    </location>
</feature>
<evidence type="ECO:0000313" key="8">
    <source>
        <dbReference type="EMBL" id="KYK61808.1"/>
    </source>
</evidence>
<dbReference type="PROSITE" id="PS00478">
    <property type="entry name" value="LIM_DOMAIN_1"/>
    <property type="match status" value="1"/>
</dbReference>
<keyword evidence="9" id="KW-1185">Reference proteome</keyword>
<feature type="compositionally biased region" description="Low complexity" evidence="6">
    <location>
        <begin position="307"/>
        <end position="331"/>
    </location>
</feature>
<comment type="caution">
    <text evidence="8">The sequence shown here is derived from an EMBL/GenBank/DDBJ whole genome shotgun (WGS) entry which is preliminary data.</text>
</comment>
<feature type="region of interest" description="Disordered" evidence="6">
    <location>
        <begin position="81"/>
        <end position="107"/>
    </location>
</feature>
<dbReference type="SUPFAM" id="SSF57716">
    <property type="entry name" value="Glucocorticoid receptor-like (DNA-binding domain)"/>
    <property type="match status" value="1"/>
</dbReference>
<dbReference type="Proteomes" id="UP000076580">
    <property type="component" value="Chromosome 01"/>
</dbReference>
<dbReference type="GeneID" id="63715595"/>
<feature type="compositionally biased region" description="Basic and acidic residues" evidence="6">
    <location>
        <begin position="421"/>
        <end position="434"/>
    </location>
</feature>
<dbReference type="EMBL" id="LAYC01000001">
    <property type="protein sequence ID" value="KYK61808.1"/>
    <property type="molecule type" value="Genomic_DNA"/>
</dbReference>
<dbReference type="SMART" id="SM00132">
    <property type="entry name" value="LIM"/>
    <property type="match status" value="2"/>
</dbReference>
<dbReference type="Pfam" id="PF00412">
    <property type="entry name" value="LIM"/>
    <property type="match status" value="2"/>
</dbReference>
<feature type="region of interest" description="Disordered" evidence="6">
    <location>
        <begin position="573"/>
        <end position="636"/>
    </location>
</feature>
<feature type="compositionally biased region" description="Basic residues" evidence="6">
    <location>
        <begin position="625"/>
        <end position="636"/>
    </location>
</feature>
<name>A0A151GXI2_DRECN</name>
<feature type="region of interest" description="Disordered" evidence="6">
    <location>
        <begin position="158"/>
        <end position="349"/>
    </location>
</feature>